<dbReference type="Proteomes" id="UP000006882">
    <property type="component" value="Chromosome G1"/>
</dbReference>
<keyword evidence="1" id="KW-0812">Transmembrane</keyword>
<organism evidence="2 3">
    <name type="scientific">Prunus persica</name>
    <name type="common">Peach</name>
    <name type="synonym">Amygdalus persica</name>
    <dbReference type="NCBI Taxonomy" id="3760"/>
    <lineage>
        <taxon>Eukaryota</taxon>
        <taxon>Viridiplantae</taxon>
        <taxon>Streptophyta</taxon>
        <taxon>Embryophyta</taxon>
        <taxon>Tracheophyta</taxon>
        <taxon>Spermatophyta</taxon>
        <taxon>Magnoliopsida</taxon>
        <taxon>eudicotyledons</taxon>
        <taxon>Gunneridae</taxon>
        <taxon>Pentapetalae</taxon>
        <taxon>rosids</taxon>
        <taxon>fabids</taxon>
        <taxon>Rosales</taxon>
        <taxon>Rosaceae</taxon>
        <taxon>Amygdaloideae</taxon>
        <taxon>Amygdaleae</taxon>
        <taxon>Prunus</taxon>
    </lineage>
</organism>
<protein>
    <submittedName>
        <fullName evidence="2">Uncharacterized protein</fullName>
    </submittedName>
</protein>
<dbReference type="Gramene" id="ONI29067">
    <property type="protein sequence ID" value="ONI29067"/>
    <property type="gene ID" value="PRUPE_1G178700"/>
</dbReference>
<feature type="transmembrane region" description="Helical" evidence="1">
    <location>
        <begin position="96"/>
        <end position="117"/>
    </location>
</feature>
<keyword evidence="3" id="KW-1185">Reference proteome</keyword>
<reference evidence="2 3" key="1">
    <citation type="journal article" date="2013" name="Nat. Genet.">
        <title>The high-quality draft genome of peach (Prunus persica) identifies unique patterns of genetic diversity, domestication and genome evolution.</title>
        <authorList>
            <consortium name="International Peach Genome Initiative"/>
            <person name="Verde I."/>
            <person name="Abbott A.G."/>
            <person name="Scalabrin S."/>
            <person name="Jung S."/>
            <person name="Shu S."/>
            <person name="Marroni F."/>
            <person name="Zhebentyayeva T."/>
            <person name="Dettori M.T."/>
            <person name="Grimwood J."/>
            <person name="Cattonaro F."/>
            <person name="Zuccolo A."/>
            <person name="Rossini L."/>
            <person name="Jenkins J."/>
            <person name="Vendramin E."/>
            <person name="Meisel L.A."/>
            <person name="Decroocq V."/>
            <person name="Sosinski B."/>
            <person name="Prochnik S."/>
            <person name="Mitros T."/>
            <person name="Policriti A."/>
            <person name="Cipriani G."/>
            <person name="Dondini L."/>
            <person name="Ficklin S."/>
            <person name="Goodstein D.M."/>
            <person name="Xuan P."/>
            <person name="Del Fabbro C."/>
            <person name="Aramini V."/>
            <person name="Copetti D."/>
            <person name="Gonzalez S."/>
            <person name="Horner D.S."/>
            <person name="Falchi R."/>
            <person name="Lucas S."/>
            <person name="Mica E."/>
            <person name="Maldonado J."/>
            <person name="Lazzari B."/>
            <person name="Bielenberg D."/>
            <person name="Pirona R."/>
            <person name="Miculan M."/>
            <person name="Barakat A."/>
            <person name="Testolin R."/>
            <person name="Stella A."/>
            <person name="Tartarini S."/>
            <person name="Tonutti P."/>
            <person name="Arus P."/>
            <person name="Orellana A."/>
            <person name="Wells C."/>
            <person name="Main D."/>
            <person name="Vizzotto G."/>
            <person name="Silva H."/>
            <person name="Salamini F."/>
            <person name="Schmutz J."/>
            <person name="Morgante M."/>
            <person name="Rokhsar D.S."/>
        </authorList>
    </citation>
    <scope>NUCLEOTIDE SEQUENCE [LARGE SCALE GENOMIC DNA]</scope>
    <source>
        <strain evidence="3">cv. Nemared</strain>
    </source>
</reference>
<proteinExistence type="predicted"/>
<evidence type="ECO:0000313" key="3">
    <source>
        <dbReference type="Proteomes" id="UP000006882"/>
    </source>
</evidence>
<evidence type="ECO:0000256" key="1">
    <source>
        <dbReference type="SAM" id="Phobius"/>
    </source>
</evidence>
<dbReference type="EMBL" id="CM007651">
    <property type="protein sequence ID" value="ONI29067.1"/>
    <property type="molecule type" value="Genomic_DNA"/>
</dbReference>
<sequence length="120" mass="13965">MNDPLKEFVLPASHNQFRALSLKRQNQRDIKTRKAFFVLGLCCFWVLQQPQHRRLLDSHHLRGPSYCQLRCWLCFVSVASCFSSNKVRSFYDICNLLQRSAGLIIFLGCLAGDFFFVGKF</sequence>
<keyword evidence="1" id="KW-1133">Transmembrane helix</keyword>
<keyword evidence="1" id="KW-0472">Membrane</keyword>
<gene>
    <name evidence="2" type="ORF">PRUPE_1G178700</name>
</gene>
<dbReference type="AlphaFoldDB" id="A0A251QZ87"/>
<name>A0A251QZ87_PRUPE</name>
<accession>A0A251QZ87</accession>
<evidence type="ECO:0000313" key="2">
    <source>
        <dbReference type="EMBL" id="ONI29067.1"/>
    </source>
</evidence>